<evidence type="ECO:0000256" key="2">
    <source>
        <dbReference type="ARBA" id="ARBA00007635"/>
    </source>
</evidence>
<evidence type="ECO:0000256" key="3">
    <source>
        <dbReference type="ARBA" id="ARBA00022692"/>
    </source>
</evidence>
<dbReference type="OMA" id="IANIFHC"/>
<dbReference type="Proteomes" id="UP000594263">
    <property type="component" value="Unplaced"/>
</dbReference>
<dbReference type="InterPro" id="IPR030184">
    <property type="entry name" value="WAT1-related"/>
</dbReference>
<comment type="similarity">
    <text evidence="2 6">Belongs to the drug/metabolite transporter (DMT) superfamily. Plant drug/metabolite exporter (P-DME) (TC 2.A.7.4) family.</text>
</comment>
<evidence type="ECO:0000256" key="4">
    <source>
        <dbReference type="ARBA" id="ARBA00022989"/>
    </source>
</evidence>
<dbReference type="Pfam" id="PF00892">
    <property type="entry name" value="EamA"/>
    <property type="match status" value="1"/>
</dbReference>
<keyword evidence="5 6" id="KW-0472">Membrane</keyword>
<name>A0A7N0ZZ38_KALFE</name>
<evidence type="ECO:0000313" key="9">
    <source>
        <dbReference type="Proteomes" id="UP000594263"/>
    </source>
</evidence>
<feature type="transmembrane region" description="Helical" evidence="6">
    <location>
        <begin position="71"/>
        <end position="93"/>
    </location>
</feature>
<reference evidence="8" key="1">
    <citation type="submission" date="2021-01" db="UniProtKB">
        <authorList>
            <consortium name="EnsemblPlants"/>
        </authorList>
    </citation>
    <scope>IDENTIFICATION</scope>
</reference>
<dbReference type="Gramene" id="Kaladp0057s0078.1.v1.1">
    <property type="protein sequence ID" value="Kaladp0057s0078.1.v1.1"/>
    <property type="gene ID" value="Kaladp0057s0078.v1.1"/>
</dbReference>
<dbReference type="GO" id="GO:0022857">
    <property type="term" value="F:transmembrane transporter activity"/>
    <property type="evidence" value="ECO:0007669"/>
    <property type="project" value="InterPro"/>
</dbReference>
<dbReference type="PANTHER" id="PTHR31218">
    <property type="entry name" value="WAT1-RELATED PROTEIN"/>
    <property type="match status" value="1"/>
</dbReference>
<comment type="subcellular location">
    <subcellularLocation>
        <location evidence="1 6">Membrane</location>
        <topology evidence="1 6">Multi-pass membrane protein</topology>
    </subcellularLocation>
</comment>
<feature type="transmembrane region" description="Helical" evidence="6">
    <location>
        <begin position="182"/>
        <end position="201"/>
    </location>
</feature>
<evidence type="ECO:0000256" key="5">
    <source>
        <dbReference type="ARBA" id="ARBA00023136"/>
    </source>
</evidence>
<feature type="transmembrane region" description="Helical" evidence="6">
    <location>
        <begin position="7"/>
        <end position="27"/>
    </location>
</feature>
<dbReference type="SUPFAM" id="SSF103481">
    <property type="entry name" value="Multidrug resistance efflux transporter EmrE"/>
    <property type="match status" value="1"/>
</dbReference>
<evidence type="ECO:0000313" key="8">
    <source>
        <dbReference type="EnsemblPlants" id="Kaladp0057s0078.1.v1.1"/>
    </source>
</evidence>
<keyword evidence="9" id="KW-1185">Reference proteome</keyword>
<sequence length="208" mass="22494">MGCLHSYMPLLTMVLVQLGYAGMNIISKLAMDSGMKPEVIVTYRQIFATVAIAPFAYFLERGVRPKLTKDILRDILTCSICGATLNQFLYFLGLKYSTPTIACAINNTLPAITFILAVPFGLETVGIRNRAGQAKVVGTVVCVGGAMLLSFYNGSALEVPPSGIHWTYAQQLGHQSSSKASVLGALLVIASCVSWAVWFIIQARFPHT</sequence>
<evidence type="ECO:0000256" key="1">
    <source>
        <dbReference type="ARBA" id="ARBA00004141"/>
    </source>
</evidence>
<feature type="transmembrane region" description="Helical" evidence="6">
    <location>
        <begin position="39"/>
        <end position="59"/>
    </location>
</feature>
<dbReference type="AlphaFoldDB" id="A0A7N0ZZ38"/>
<dbReference type="EnsemblPlants" id="Kaladp0057s0078.1.v1.1">
    <property type="protein sequence ID" value="Kaladp0057s0078.1.v1.1"/>
    <property type="gene ID" value="Kaladp0057s0078.v1.1"/>
</dbReference>
<organism evidence="8 9">
    <name type="scientific">Kalanchoe fedtschenkoi</name>
    <name type="common">Lavender scallops</name>
    <name type="synonym">South American air plant</name>
    <dbReference type="NCBI Taxonomy" id="63787"/>
    <lineage>
        <taxon>Eukaryota</taxon>
        <taxon>Viridiplantae</taxon>
        <taxon>Streptophyta</taxon>
        <taxon>Embryophyta</taxon>
        <taxon>Tracheophyta</taxon>
        <taxon>Spermatophyta</taxon>
        <taxon>Magnoliopsida</taxon>
        <taxon>eudicotyledons</taxon>
        <taxon>Gunneridae</taxon>
        <taxon>Pentapetalae</taxon>
        <taxon>Saxifragales</taxon>
        <taxon>Crassulaceae</taxon>
        <taxon>Kalanchoe</taxon>
    </lineage>
</organism>
<feature type="transmembrane region" description="Helical" evidence="6">
    <location>
        <begin position="99"/>
        <end position="122"/>
    </location>
</feature>
<accession>A0A7N0ZZ38</accession>
<evidence type="ECO:0000259" key="7">
    <source>
        <dbReference type="Pfam" id="PF00892"/>
    </source>
</evidence>
<evidence type="ECO:0000256" key="6">
    <source>
        <dbReference type="RuleBase" id="RU363077"/>
    </source>
</evidence>
<keyword evidence="3 6" id="KW-0812">Transmembrane</keyword>
<feature type="transmembrane region" description="Helical" evidence="6">
    <location>
        <begin position="134"/>
        <end position="152"/>
    </location>
</feature>
<dbReference type="InterPro" id="IPR037185">
    <property type="entry name" value="EmrE-like"/>
</dbReference>
<protein>
    <recommendedName>
        <fullName evidence="6">WAT1-related protein</fullName>
    </recommendedName>
</protein>
<proteinExistence type="inferred from homology"/>
<dbReference type="InterPro" id="IPR000620">
    <property type="entry name" value="EamA_dom"/>
</dbReference>
<feature type="domain" description="EamA" evidence="7">
    <location>
        <begin position="10"/>
        <end position="150"/>
    </location>
</feature>
<keyword evidence="4 6" id="KW-1133">Transmembrane helix</keyword>
<dbReference type="GO" id="GO:0016020">
    <property type="term" value="C:membrane"/>
    <property type="evidence" value="ECO:0007669"/>
    <property type="project" value="UniProtKB-SubCell"/>
</dbReference>